<feature type="signal peptide" evidence="1">
    <location>
        <begin position="1"/>
        <end position="22"/>
    </location>
</feature>
<dbReference type="RefSeq" id="WP_205106845.1">
    <property type="nucleotide sequence ID" value="NZ_JACJJL010000001.1"/>
</dbReference>
<evidence type="ECO:0000313" key="4">
    <source>
        <dbReference type="Proteomes" id="UP000764045"/>
    </source>
</evidence>
<organism evidence="3 4">
    <name type="scientific">Marseilla massiliensis</name>
    <dbReference type="NCBI Taxonomy" id="1841864"/>
    <lineage>
        <taxon>Bacteria</taxon>
        <taxon>Pseudomonadati</taxon>
        <taxon>Bacteroidota</taxon>
        <taxon>Bacteroidia</taxon>
        <taxon>Bacteroidales</taxon>
        <taxon>Prevotellaceae</taxon>
        <taxon>Marseilla</taxon>
    </lineage>
</organism>
<keyword evidence="4" id="KW-1185">Reference proteome</keyword>
<dbReference type="Pfam" id="PF13290">
    <property type="entry name" value="CHB_HEX_C_1"/>
    <property type="match status" value="1"/>
</dbReference>
<proteinExistence type="predicted"/>
<dbReference type="Proteomes" id="UP000764045">
    <property type="component" value="Unassembled WGS sequence"/>
</dbReference>
<evidence type="ECO:0000256" key="1">
    <source>
        <dbReference type="SAM" id="SignalP"/>
    </source>
</evidence>
<reference evidence="3 4" key="1">
    <citation type="journal article" date="2021" name="Sci. Rep.">
        <title>The distribution of antibiotic resistance genes in chicken gut microbiota commensals.</title>
        <authorList>
            <person name="Juricova H."/>
            <person name="Matiasovicova J."/>
            <person name="Kubasova T."/>
            <person name="Cejkova D."/>
            <person name="Rychlik I."/>
        </authorList>
    </citation>
    <scope>NUCLEOTIDE SEQUENCE [LARGE SCALE GENOMIC DNA]</scope>
    <source>
        <strain evidence="3 4">An819</strain>
    </source>
</reference>
<accession>A0A938WFR8</accession>
<dbReference type="EMBL" id="JACJJL010000001">
    <property type="protein sequence ID" value="MBM6660256.1"/>
    <property type="molecule type" value="Genomic_DNA"/>
</dbReference>
<evidence type="ECO:0000313" key="3">
    <source>
        <dbReference type="EMBL" id="MBM6660256.1"/>
    </source>
</evidence>
<sequence length="489" mass="51869">MVKTLRFSLFGLLMLLCGSINAAVENVDFTTLEITKTDDGFTLESGNYAFTAVKNNGQTAPTQNGSSKDIRLYAKNTITVNSTNAMQKMVFTISKQGLKRQAEITPSVGTMTYDMDNSQVTWTADAPVAVVDFTVGDKAVYGSEGAGKAGQFDFNSVEITTDEGGAVVEAPAFSVPGGIYTTPQTVTLTAAAGCTIHYTIDGTTPTAESTVYTEPLNISENTTVKAVAADAKGTLSGVATETYTFPVVCADIAAVKQQETGTLVALTLTDAQVVYYNSYENNGNTNSDIFVRDASGAIDIYNIKIEAKAGSMLNGTLVCTYSPYNGMPELVSNEGTDAATVAVTEGSEPVAKKVTVADLNGETYMCDLVEISNVKLSEEVSGKYTNYYATDEDGVNKMMLYDKFKLGIEFPTADNTKTYTITGILGSAKLSGSVVKELFPTKAVEETVSGISSIEAENAQEAVYNLNGQRLAKPQKGLNIIGGKKVIVK</sequence>
<evidence type="ECO:0000259" key="2">
    <source>
        <dbReference type="Pfam" id="PF13290"/>
    </source>
</evidence>
<gene>
    <name evidence="3" type="ORF">H6B30_00555</name>
</gene>
<protein>
    <submittedName>
        <fullName evidence="3">Chitobiase/beta-hexosaminidase C-terminal domain-containing protein</fullName>
    </submittedName>
</protein>
<name>A0A938WFR8_9BACT</name>
<keyword evidence="1" id="KW-0732">Signal</keyword>
<comment type="caution">
    <text evidence="3">The sequence shown here is derived from an EMBL/GenBank/DDBJ whole genome shotgun (WGS) entry which is preliminary data.</text>
</comment>
<dbReference type="InterPro" id="IPR059177">
    <property type="entry name" value="GH29D-like_dom"/>
</dbReference>
<feature type="domain" description="GH29D-like beta-sandwich" evidence="2">
    <location>
        <begin position="176"/>
        <end position="240"/>
    </location>
</feature>
<dbReference type="AlphaFoldDB" id="A0A938WFR8"/>
<feature type="chain" id="PRO_5037052267" evidence="1">
    <location>
        <begin position="23"/>
        <end position="489"/>
    </location>
</feature>